<keyword evidence="6" id="KW-0862">Zinc</keyword>
<dbReference type="AlphaFoldDB" id="A0A1B1TE50"/>
<dbReference type="NCBIfam" id="TIGR00432">
    <property type="entry name" value="arcsn_tRNA_tgt"/>
    <property type="match status" value="1"/>
</dbReference>
<accession>A0A1B1TE50</accession>
<dbReference type="SUPFAM" id="SSF88802">
    <property type="entry name" value="Pre-PUA domain"/>
    <property type="match status" value="1"/>
</dbReference>
<dbReference type="UniPathway" id="UPA00393"/>
<organism evidence="8">
    <name type="scientific">uncultured Poseidoniia archaeon</name>
    <dbReference type="NCBI Taxonomy" id="1697135"/>
    <lineage>
        <taxon>Archaea</taxon>
        <taxon>Methanobacteriati</taxon>
        <taxon>Thermoplasmatota</taxon>
        <taxon>Candidatus Poseidoniia</taxon>
        <taxon>environmental samples</taxon>
    </lineage>
</organism>
<dbReference type="EMBL" id="KP211893">
    <property type="protein sequence ID" value="ANV80543.1"/>
    <property type="molecule type" value="Genomic_DNA"/>
</dbReference>
<keyword evidence="3 8" id="KW-0808">Transferase</keyword>
<dbReference type="InterPro" id="IPR050076">
    <property type="entry name" value="ArchSynthase1/Queuine_TRR"/>
</dbReference>
<protein>
    <submittedName>
        <fullName evidence="8">Queuine/archaeosine tRNA-ribosyltransferase</fullName>
    </submittedName>
</protein>
<dbReference type="GO" id="GO:0002099">
    <property type="term" value="P:tRNA wobble guanine modification"/>
    <property type="evidence" value="ECO:0007669"/>
    <property type="project" value="TreeGrafter"/>
</dbReference>
<dbReference type="GO" id="GO:0005737">
    <property type="term" value="C:cytoplasm"/>
    <property type="evidence" value="ECO:0007669"/>
    <property type="project" value="TreeGrafter"/>
</dbReference>
<dbReference type="GO" id="GO:0016763">
    <property type="term" value="F:pentosyltransferase activity"/>
    <property type="evidence" value="ECO:0007669"/>
    <property type="project" value="InterPro"/>
</dbReference>
<keyword evidence="5" id="KW-0479">Metal-binding</keyword>
<dbReference type="InterPro" id="IPR036974">
    <property type="entry name" value="PUA_sf"/>
</dbReference>
<dbReference type="PANTHER" id="PTHR46499:SF1">
    <property type="entry name" value="QUEUINE TRNA-RIBOSYLTRANSFERASE"/>
    <property type="match status" value="1"/>
</dbReference>
<dbReference type="InterPro" id="IPR036511">
    <property type="entry name" value="TGT-like_sf"/>
</dbReference>
<dbReference type="Gene3D" id="2.30.130.10">
    <property type="entry name" value="PUA domain"/>
    <property type="match status" value="1"/>
</dbReference>
<dbReference type="InterPro" id="IPR015947">
    <property type="entry name" value="PUA-like_sf"/>
</dbReference>
<evidence type="ECO:0000256" key="4">
    <source>
        <dbReference type="ARBA" id="ARBA00022694"/>
    </source>
</evidence>
<dbReference type="CDD" id="cd21149">
    <property type="entry name" value="PUA_archaeosine_TGT"/>
    <property type="match status" value="1"/>
</dbReference>
<comment type="pathway">
    <text evidence="1">tRNA modification; archaeosine-tRNA biosynthesis.</text>
</comment>
<evidence type="ECO:0000256" key="5">
    <source>
        <dbReference type="ARBA" id="ARBA00022723"/>
    </source>
</evidence>
<evidence type="ECO:0000256" key="2">
    <source>
        <dbReference type="ARBA" id="ARBA00022676"/>
    </source>
</evidence>
<evidence type="ECO:0000256" key="3">
    <source>
        <dbReference type="ARBA" id="ARBA00022679"/>
    </source>
</evidence>
<dbReference type="GO" id="GO:0003723">
    <property type="term" value="F:RNA binding"/>
    <property type="evidence" value="ECO:0007669"/>
    <property type="project" value="InterPro"/>
</dbReference>
<evidence type="ECO:0000259" key="7">
    <source>
        <dbReference type="SMART" id="SM00359"/>
    </source>
</evidence>
<reference evidence="8" key="1">
    <citation type="submission" date="2014-11" db="EMBL/GenBank/DDBJ databases">
        <authorList>
            <person name="Zhu J."/>
            <person name="Qi W."/>
            <person name="Song R."/>
        </authorList>
    </citation>
    <scope>NUCLEOTIDE SEQUENCE</scope>
</reference>
<dbReference type="InterPro" id="IPR002478">
    <property type="entry name" value="PUA"/>
</dbReference>
<evidence type="ECO:0000256" key="6">
    <source>
        <dbReference type="ARBA" id="ARBA00022833"/>
    </source>
</evidence>
<dbReference type="GO" id="GO:0046872">
    <property type="term" value="F:metal ion binding"/>
    <property type="evidence" value="ECO:0007669"/>
    <property type="project" value="UniProtKB-KW"/>
</dbReference>
<proteinExistence type="predicted"/>
<dbReference type="Gene3D" id="3.20.20.105">
    <property type="entry name" value="Queuine tRNA-ribosyltransferase-like"/>
    <property type="match status" value="1"/>
</dbReference>
<dbReference type="SMART" id="SM00359">
    <property type="entry name" value="PUA"/>
    <property type="match status" value="1"/>
</dbReference>
<dbReference type="InterPro" id="IPR002616">
    <property type="entry name" value="tRNA_ribo_trans-like"/>
</dbReference>
<feature type="domain" description="PUA" evidence="7">
    <location>
        <begin position="689"/>
        <end position="763"/>
    </location>
</feature>
<dbReference type="SUPFAM" id="SSF88697">
    <property type="entry name" value="PUA domain-like"/>
    <property type="match status" value="1"/>
</dbReference>
<dbReference type="NCBIfam" id="TIGR00449">
    <property type="entry name" value="tgt_general"/>
    <property type="match status" value="1"/>
</dbReference>
<reference evidence="8" key="2">
    <citation type="journal article" date="2015" name="ISME J.">
        <title>A new class of marine Euryarchaeota group II from the Mediterranean deep chlorophyll maximum.</title>
        <authorList>
            <person name="Martin-Cuadrado A.B."/>
            <person name="Garcia-Heredia I."/>
            <person name="Molto A.G."/>
            <person name="Lopez-Ubeda R."/>
            <person name="Kimes N."/>
            <person name="Lopez-Garcia P."/>
            <person name="Moreira D."/>
            <person name="Rodriguez-Valera F."/>
        </authorList>
    </citation>
    <scope>NUCLEOTIDE SEQUENCE</scope>
</reference>
<keyword evidence="4" id="KW-0819">tRNA processing</keyword>
<dbReference type="PANTHER" id="PTHR46499">
    <property type="entry name" value="QUEUINE TRNA-RIBOSYLTRANSFERASE"/>
    <property type="match status" value="1"/>
</dbReference>
<dbReference type="Pfam" id="PF01472">
    <property type="entry name" value="PUA"/>
    <property type="match status" value="1"/>
</dbReference>
<evidence type="ECO:0000313" key="8">
    <source>
        <dbReference type="EMBL" id="ANV80543.1"/>
    </source>
</evidence>
<dbReference type="PROSITE" id="PS50890">
    <property type="entry name" value="PUA"/>
    <property type="match status" value="1"/>
</dbReference>
<name>A0A1B1TE50_9ARCH</name>
<keyword evidence="2" id="KW-0328">Glycosyltransferase</keyword>
<evidence type="ECO:0000256" key="1">
    <source>
        <dbReference type="ARBA" id="ARBA00005030"/>
    </source>
</evidence>
<sequence length="765" mass="86084">MDGLKEVVHRPVTMAAWREGTRDDPEPCREQDKGKFEVVVRDGRARIGRLHTEHGILETPALLPVINPNIRTIEPREMWDRYGIGALITNSYIIWKHDELKTKAQNDGVHELINYPGIIMTDSGTFQSYVYGDVEVGVEEIVEFQRSIGVDIATMLDVFSRPDMVESEVANCVDETLARAQKSIDAAQKTMLNGPIQGGLFRELREKSALEMGKFDFSVHPIGGIVPVMEQHRYKEYAKIMLSSLPKLPSNRPVHMFGCGHPMLFPMSIALGADLFDSAAYALFARDGRLLTPWGTEKIANLVDWPVTTPSIASLTPEEVRQMDGKERTKILSKYNLEVTLAELARCKQAVRDGTIWRMAERRSHQHPALREAFLWLITNPSLGQISNFSKDEMILDEKLASQETGSEKGAWETSWDWIVKSQTTPRKGGESWGGKDTLARPHIIAARHMMFTRWHSQNPLGVGSTDVLILHGRSGPWRERCDNLVTRLIHHAPGLEVMILTPIGLMPYSLEDVNPFTHIVGPDWIWRSRPDLSLIRNELEKFSMSDRRIITLDLNGDNLVDRALSKLVELEILDESIKSKSIEASDFEASQLQLRRRKAADKFALFFNVQSELSHEITSKSNFVINRQGRIKNVLSSSNKHLASFRLGDGGLSLNNDGAIELYSHRRRQLPTAFSDPEIFGYSGEGLAIVVVDDDAEPFIRQGRNVFHGFVIACDPWIRPNEACLIVNQRGELLGHGTSQCTSSELASFKKGIAIKTRDGIKNE</sequence>
<dbReference type="Pfam" id="PF01702">
    <property type="entry name" value="TGT"/>
    <property type="match status" value="1"/>
</dbReference>
<dbReference type="InterPro" id="IPR004804">
    <property type="entry name" value="TgtA"/>
</dbReference>
<dbReference type="SUPFAM" id="SSF51713">
    <property type="entry name" value="tRNA-guanine transglycosylase"/>
    <property type="match status" value="1"/>
</dbReference>